<dbReference type="Proteomes" id="UP001265700">
    <property type="component" value="Unassembled WGS sequence"/>
</dbReference>
<dbReference type="GO" id="GO:0003677">
    <property type="term" value="F:DNA binding"/>
    <property type="evidence" value="ECO:0007669"/>
    <property type="project" value="UniProtKB-KW"/>
</dbReference>
<evidence type="ECO:0000256" key="2">
    <source>
        <dbReference type="ARBA" id="ARBA00023015"/>
    </source>
</evidence>
<feature type="domain" description="HTH lysR-type" evidence="5">
    <location>
        <begin position="1"/>
        <end position="59"/>
    </location>
</feature>
<keyword evidence="4" id="KW-0804">Transcription</keyword>
<evidence type="ECO:0000313" key="7">
    <source>
        <dbReference type="Proteomes" id="UP001265700"/>
    </source>
</evidence>
<dbReference type="PANTHER" id="PTHR30537:SF35">
    <property type="entry name" value="TRANSCRIPTIONAL REGULATORY PROTEIN"/>
    <property type="match status" value="1"/>
</dbReference>
<dbReference type="InterPro" id="IPR058163">
    <property type="entry name" value="LysR-type_TF_proteobact-type"/>
</dbReference>
<dbReference type="RefSeq" id="WP_310322381.1">
    <property type="nucleotide sequence ID" value="NZ_JAVDWU010000016.1"/>
</dbReference>
<sequence>MDQLRCLRVFSQVVTQGSFAGAARTLDLAPAVVTRCVAELEAHLGARLLNRTTRRLALTEVGATYLVGAREVLAQLDANDALAGAAVREPTGSLRVLCPPAFAVHQLAPVLPAFSARYPRIAMELSLPGPLDTADSAFDVSVLSLGSQSLQGEFVARPLAWSTFILCASPDYVQRCGMPQRPEDLAQHTGVAPAVAGQRKEITLYRRVPDVALTEPAMVSVPVSSASFATHHIDMTLALALAGAGVVGLPSFVAERAIRRGHLLHVLPDWRGTVLRLFAAVPARQHLPARTRFFVDFLMEQFGGLDRDPWLARLTSDQQD</sequence>
<evidence type="ECO:0000259" key="5">
    <source>
        <dbReference type="PROSITE" id="PS50931"/>
    </source>
</evidence>
<dbReference type="Gene3D" id="3.40.190.290">
    <property type="match status" value="1"/>
</dbReference>
<name>A0ABU1WUS0_9BURK</name>
<evidence type="ECO:0000256" key="3">
    <source>
        <dbReference type="ARBA" id="ARBA00023125"/>
    </source>
</evidence>
<proteinExistence type="inferred from homology"/>
<dbReference type="CDD" id="cd08422">
    <property type="entry name" value="PBP2_CrgA_like"/>
    <property type="match status" value="1"/>
</dbReference>
<dbReference type="EMBL" id="JAVDWU010000016">
    <property type="protein sequence ID" value="MDR7153035.1"/>
    <property type="molecule type" value="Genomic_DNA"/>
</dbReference>
<dbReference type="SUPFAM" id="SSF53850">
    <property type="entry name" value="Periplasmic binding protein-like II"/>
    <property type="match status" value="1"/>
</dbReference>
<keyword evidence="3 6" id="KW-0238">DNA-binding</keyword>
<evidence type="ECO:0000313" key="6">
    <source>
        <dbReference type="EMBL" id="MDR7153035.1"/>
    </source>
</evidence>
<dbReference type="InterPro" id="IPR005119">
    <property type="entry name" value="LysR_subst-bd"/>
</dbReference>
<evidence type="ECO:0000256" key="4">
    <source>
        <dbReference type="ARBA" id="ARBA00023163"/>
    </source>
</evidence>
<dbReference type="Gene3D" id="1.10.10.10">
    <property type="entry name" value="Winged helix-like DNA-binding domain superfamily/Winged helix DNA-binding domain"/>
    <property type="match status" value="1"/>
</dbReference>
<dbReference type="InterPro" id="IPR036388">
    <property type="entry name" value="WH-like_DNA-bd_sf"/>
</dbReference>
<dbReference type="SUPFAM" id="SSF46785">
    <property type="entry name" value="Winged helix' DNA-binding domain"/>
    <property type="match status" value="1"/>
</dbReference>
<keyword evidence="7" id="KW-1185">Reference proteome</keyword>
<dbReference type="PROSITE" id="PS50931">
    <property type="entry name" value="HTH_LYSR"/>
    <property type="match status" value="1"/>
</dbReference>
<protein>
    <submittedName>
        <fullName evidence="6">DNA-binding transcriptional LysR family regulator</fullName>
    </submittedName>
</protein>
<keyword evidence="2" id="KW-0805">Transcription regulation</keyword>
<dbReference type="PANTHER" id="PTHR30537">
    <property type="entry name" value="HTH-TYPE TRANSCRIPTIONAL REGULATOR"/>
    <property type="match status" value="1"/>
</dbReference>
<organism evidence="6 7">
    <name type="scientific">Hydrogenophaga palleronii</name>
    <dbReference type="NCBI Taxonomy" id="65655"/>
    <lineage>
        <taxon>Bacteria</taxon>
        <taxon>Pseudomonadati</taxon>
        <taxon>Pseudomonadota</taxon>
        <taxon>Betaproteobacteria</taxon>
        <taxon>Burkholderiales</taxon>
        <taxon>Comamonadaceae</taxon>
        <taxon>Hydrogenophaga</taxon>
    </lineage>
</organism>
<evidence type="ECO:0000256" key="1">
    <source>
        <dbReference type="ARBA" id="ARBA00009437"/>
    </source>
</evidence>
<dbReference type="InterPro" id="IPR036390">
    <property type="entry name" value="WH_DNA-bd_sf"/>
</dbReference>
<dbReference type="Pfam" id="PF03466">
    <property type="entry name" value="LysR_substrate"/>
    <property type="match status" value="1"/>
</dbReference>
<comment type="similarity">
    <text evidence="1">Belongs to the LysR transcriptional regulatory family.</text>
</comment>
<comment type="caution">
    <text evidence="6">The sequence shown here is derived from an EMBL/GenBank/DDBJ whole genome shotgun (WGS) entry which is preliminary data.</text>
</comment>
<gene>
    <name evidence="6" type="ORF">J2W49_005014</name>
</gene>
<dbReference type="Pfam" id="PF00126">
    <property type="entry name" value="HTH_1"/>
    <property type="match status" value="1"/>
</dbReference>
<dbReference type="InterPro" id="IPR000847">
    <property type="entry name" value="LysR_HTH_N"/>
</dbReference>
<reference evidence="6 7" key="1">
    <citation type="submission" date="2023-07" db="EMBL/GenBank/DDBJ databases">
        <title>Sorghum-associated microbial communities from plants grown in Nebraska, USA.</title>
        <authorList>
            <person name="Schachtman D."/>
        </authorList>
    </citation>
    <scope>NUCLEOTIDE SEQUENCE [LARGE SCALE GENOMIC DNA]</scope>
    <source>
        <strain evidence="6 7">4249</strain>
    </source>
</reference>
<accession>A0ABU1WUS0</accession>